<gene>
    <name evidence="2" type="ORF">SAMN05444920_119173</name>
</gene>
<keyword evidence="1" id="KW-0732">Signal</keyword>
<protein>
    <submittedName>
        <fullName evidence="2">Uncharacterized protein</fullName>
    </submittedName>
</protein>
<dbReference type="OrthoDB" id="3538927at2"/>
<evidence type="ECO:0000313" key="2">
    <source>
        <dbReference type="EMBL" id="SEH01243.1"/>
    </source>
</evidence>
<dbReference type="Proteomes" id="UP000236732">
    <property type="component" value="Unassembled WGS sequence"/>
</dbReference>
<organism evidence="2 3">
    <name type="scientific">Nonomuraea solani</name>
    <dbReference type="NCBI Taxonomy" id="1144553"/>
    <lineage>
        <taxon>Bacteria</taxon>
        <taxon>Bacillati</taxon>
        <taxon>Actinomycetota</taxon>
        <taxon>Actinomycetes</taxon>
        <taxon>Streptosporangiales</taxon>
        <taxon>Streptosporangiaceae</taxon>
        <taxon>Nonomuraea</taxon>
    </lineage>
</organism>
<evidence type="ECO:0000313" key="3">
    <source>
        <dbReference type="Proteomes" id="UP000236732"/>
    </source>
</evidence>
<evidence type="ECO:0000256" key="1">
    <source>
        <dbReference type="SAM" id="SignalP"/>
    </source>
</evidence>
<name>A0A1H6EV39_9ACTN</name>
<feature type="chain" id="PRO_5009297469" evidence="1">
    <location>
        <begin position="26"/>
        <end position="158"/>
    </location>
</feature>
<dbReference type="AlphaFoldDB" id="A0A1H6EV39"/>
<sequence>MRLRAWPALVAAITAGLLGAQPAAAAQAAAVQAAAVKFSADSGDRCLRGVTEGTLNWDEGPVIRPTVVVKGEVSDDAGISICAPDQMYSQASFVAYNGATVVDRDAVKVDNGTAPVALVLSDAMGVSAIDRVVVQVCRFSNSPVGISYCGKAAEYLRP</sequence>
<dbReference type="RefSeq" id="WP_103962345.1">
    <property type="nucleotide sequence ID" value="NZ_FNVT01000019.1"/>
</dbReference>
<feature type="signal peptide" evidence="1">
    <location>
        <begin position="1"/>
        <end position="25"/>
    </location>
</feature>
<keyword evidence="3" id="KW-1185">Reference proteome</keyword>
<proteinExistence type="predicted"/>
<accession>A0A1H6EV39</accession>
<reference evidence="2 3" key="1">
    <citation type="submission" date="2016-10" db="EMBL/GenBank/DDBJ databases">
        <authorList>
            <person name="de Groot N.N."/>
        </authorList>
    </citation>
    <scope>NUCLEOTIDE SEQUENCE [LARGE SCALE GENOMIC DNA]</scope>
    <source>
        <strain evidence="2 3">CGMCC 4.7037</strain>
    </source>
</reference>
<dbReference type="EMBL" id="FNVT01000019">
    <property type="protein sequence ID" value="SEH01243.1"/>
    <property type="molecule type" value="Genomic_DNA"/>
</dbReference>